<evidence type="ECO:0000313" key="3">
    <source>
        <dbReference type="Proteomes" id="UP000018208"/>
    </source>
</evidence>
<protein>
    <submittedName>
        <fullName evidence="1">Uncharacterized protein</fullName>
    </submittedName>
</protein>
<keyword evidence="3" id="KW-1185">Reference proteome</keyword>
<reference evidence="1 2" key="1">
    <citation type="journal article" date="2014" name="PLoS Genet.">
        <title>The Genome of Spironucleus salmonicida Highlights a Fish Pathogen Adapted to Fluctuating Environments.</title>
        <authorList>
            <person name="Xu F."/>
            <person name="Jerlstrom-Hultqvist J."/>
            <person name="Einarsson E."/>
            <person name="Astvaldsson A."/>
            <person name="Svard S.G."/>
            <person name="Andersson J.O."/>
        </authorList>
    </citation>
    <scope>NUCLEOTIDE SEQUENCE</scope>
    <source>
        <strain evidence="2">ATCC 50377</strain>
    </source>
</reference>
<dbReference type="VEuPathDB" id="GiardiaDB:SS50377_23425"/>
<dbReference type="EMBL" id="AUWU02000004">
    <property type="protein sequence ID" value="KAH0573491.1"/>
    <property type="molecule type" value="Genomic_DNA"/>
</dbReference>
<evidence type="ECO:0000313" key="2">
    <source>
        <dbReference type="EMBL" id="KAH0573491.1"/>
    </source>
</evidence>
<name>V6LNC4_9EUKA</name>
<evidence type="ECO:0000313" key="1">
    <source>
        <dbReference type="EMBL" id="EST46162.1"/>
    </source>
</evidence>
<accession>V6LNC4</accession>
<proteinExistence type="predicted"/>
<gene>
    <name evidence="1" type="ORF">SS50377_13754</name>
    <name evidence="2" type="ORF">SS50377_23425</name>
</gene>
<dbReference type="Proteomes" id="UP000018208">
    <property type="component" value="Unassembled WGS sequence"/>
</dbReference>
<reference evidence="2" key="2">
    <citation type="submission" date="2020-12" db="EMBL/GenBank/DDBJ databases">
        <title>New Spironucleus salmonicida genome in near-complete chromosomes.</title>
        <authorList>
            <person name="Xu F."/>
            <person name="Kurt Z."/>
            <person name="Jimenez-Gonzalez A."/>
            <person name="Astvaldsson A."/>
            <person name="Andersson J.O."/>
            <person name="Svard S.G."/>
        </authorList>
    </citation>
    <scope>NUCLEOTIDE SEQUENCE</scope>
    <source>
        <strain evidence="2">ATCC 50377</strain>
    </source>
</reference>
<sequence length="191" mass="22250">MEQEPSQKVHKQFKKKPYRQILEDRLHKERNAYQQLKPSEKESLIKLFQTKAKLDTQQAQQLLSTLSSHQLHQIKADEQNFNKLDYHLFQFLQKPNLALLSEELRAAIISNTNFTEQSIQSLNSLNVEFWYYLSKVNVTSLLEKFNGQQLLKIVKAVAFNVFSRENISNAEELANATTLNDADRIALCLQK</sequence>
<dbReference type="EMBL" id="KI546083">
    <property type="protein sequence ID" value="EST46162.1"/>
    <property type="molecule type" value="Genomic_DNA"/>
</dbReference>
<dbReference type="AlphaFoldDB" id="V6LNC4"/>
<organism evidence="1">
    <name type="scientific">Spironucleus salmonicida</name>
    <dbReference type="NCBI Taxonomy" id="348837"/>
    <lineage>
        <taxon>Eukaryota</taxon>
        <taxon>Metamonada</taxon>
        <taxon>Diplomonadida</taxon>
        <taxon>Hexamitidae</taxon>
        <taxon>Hexamitinae</taxon>
        <taxon>Spironucleus</taxon>
    </lineage>
</organism>